<comment type="similarity">
    <text evidence="1">Belongs to the sprouty family.</text>
</comment>
<protein>
    <submittedName>
        <fullName evidence="2">Sprouty homolog 2-like</fullName>
    </submittedName>
</protein>
<dbReference type="GO" id="GO:0048513">
    <property type="term" value="P:animal organ development"/>
    <property type="evidence" value="ECO:0007669"/>
    <property type="project" value="TreeGrafter"/>
</dbReference>
<organism evidence="2 3">
    <name type="scientific">Paramuricea clavata</name>
    <name type="common">Red gorgonian</name>
    <name type="synonym">Violescent sea-whip</name>
    <dbReference type="NCBI Taxonomy" id="317549"/>
    <lineage>
        <taxon>Eukaryota</taxon>
        <taxon>Metazoa</taxon>
        <taxon>Cnidaria</taxon>
        <taxon>Anthozoa</taxon>
        <taxon>Octocorallia</taxon>
        <taxon>Malacalcyonacea</taxon>
        <taxon>Plexauridae</taxon>
        <taxon>Paramuricea</taxon>
    </lineage>
</organism>
<dbReference type="GO" id="GO:0016020">
    <property type="term" value="C:membrane"/>
    <property type="evidence" value="ECO:0007669"/>
    <property type="project" value="InterPro"/>
</dbReference>
<dbReference type="Proteomes" id="UP001152795">
    <property type="component" value="Unassembled WGS sequence"/>
</dbReference>
<evidence type="ECO:0000313" key="2">
    <source>
        <dbReference type="EMBL" id="CAB3998389.1"/>
    </source>
</evidence>
<keyword evidence="3" id="KW-1185">Reference proteome</keyword>
<dbReference type="EMBL" id="CACRXK020003339">
    <property type="protein sequence ID" value="CAB3998389.1"/>
    <property type="molecule type" value="Genomic_DNA"/>
</dbReference>
<evidence type="ECO:0000313" key="3">
    <source>
        <dbReference type="Proteomes" id="UP001152795"/>
    </source>
</evidence>
<gene>
    <name evidence="2" type="ORF">PACLA_8A080312</name>
</gene>
<dbReference type="OrthoDB" id="10038884at2759"/>
<dbReference type="InterPro" id="IPR051192">
    <property type="entry name" value="Sprouty_domain"/>
</dbReference>
<dbReference type="GO" id="GO:0005829">
    <property type="term" value="C:cytosol"/>
    <property type="evidence" value="ECO:0007669"/>
    <property type="project" value="TreeGrafter"/>
</dbReference>
<dbReference type="PROSITE" id="PS51227">
    <property type="entry name" value="SPR"/>
    <property type="match status" value="1"/>
</dbReference>
<dbReference type="Pfam" id="PF05210">
    <property type="entry name" value="Sprouty"/>
    <property type="match status" value="1"/>
</dbReference>
<accession>A0A6S7H6F5</accession>
<dbReference type="AlphaFoldDB" id="A0A6S7H6F5"/>
<dbReference type="GO" id="GO:0046580">
    <property type="term" value="P:negative regulation of Ras protein signal transduction"/>
    <property type="evidence" value="ECO:0007669"/>
    <property type="project" value="TreeGrafter"/>
</dbReference>
<dbReference type="InterPro" id="IPR007875">
    <property type="entry name" value="Sprouty"/>
</dbReference>
<dbReference type="GO" id="GO:0040037">
    <property type="term" value="P:negative regulation of fibroblast growth factor receptor signaling pathway"/>
    <property type="evidence" value="ECO:0007669"/>
    <property type="project" value="TreeGrafter"/>
</dbReference>
<evidence type="ECO:0000256" key="1">
    <source>
        <dbReference type="ARBA" id="ARBA00010964"/>
    </source>
</evidence>
<dbReference type="PANTHER" id="PTHR12365:SF7">
    <property type="entry name" value="PROTEIN SPROUTY"/>
    <property type="match status" value="1"/>
</dbReference>
<comment type="caution">
    <text evidence="2">The sequence shown here is derived from an EMBL/GenBank/DDBJ whole genome shotgun (WGS) entry which is preliminary data.</text>
</comment>
<dbReference type="PANTHER" id="PTHR12365">
    <property type="entry name" value="SPROUTY"/>
    <property type="match status" value="1"/>
</dbReference>
<name>A0A6S7H6F5_PARCT</name>
<sequence length="312" mass="35187">MNCSSTALDYVHIVYLNLLYLLAEFIYMAGRFDAQSKGWQSYSKPIGRLHSYGTKFGHYREGAKTLPEDDECIYYPTVYGKEDKLKIVSNPGYGVYGKSEFKTKDARFKSTKFDSYDTADDEGIYEVLNCTVAQPASSPPLRTQFGNRNPHTPVPRSVLRALNNDFAQNTGRVLTFEPSSCRRQSPDFTKNNNNDEKTKFAGHNGFVSPQSEHSLIEHEDSEELLDYCTCMCVVKGAFYHFTKDSEDEGHLADQPCSCAGPMSQCLPRWGCLGVFAMFFPCLWCYLPIKGCKKLSNLNNCSDTKSLEKKPGK</sequence>
<proteinExistence type="inferred from homology"/>
<reference evidence="2" key="1">
    <citation type="submission" date="2020-04" db="EMBL/GenBank/DDBJ databases">
        <authorList>
            <person name="Alioto T."/>
            <person name="Alioto T."/>
            <person name="Gomez Garrido J."/>
        </authorList>
    </citation>
    <scope>NUCLEOTIDE SEQUENCE</scope>
    <source>
        <strain evidence="2">A484AB</strain>
    </source>
</reference>